<evidence type="ECO:0000256" key="4">
    <source>
        <dbReference type="ARBA" id="ARBA00023242"/>
    </source>
</evidence>
<organism evidence="7 8">
    <name type="scientific">Dekkera bruxellensis</name>
    <name type="common">Brettanomyces custersii</name>
    <dbReference type="NCBI Taxonomy" id="5007"/>
    <lineage>
        <taxon>Eukaryota</taxon>
        <taxon>Fungi</taxon>
        <taxon>Dikarya</taxon>
        <taxon>Ascomycota</taxon>
        <taxon>Saccharomycotina</taxon>
        <taxon>Pichiomycetes</taxon>
        <taxon>Pichiales</taxon>
        <taxon>Pichiaceae</taxon>
        <taxon>Brettanomyces</taxon>
    </lineage>
</organism>
<feature type="compositionally biased region" description="Basic residues" evidence="6">
    <location>
        <begin position="177"/>
        <end position="187"/>
    </location>
</feature>
<dbReference type="AlphaFoldDB" id="A0A7D9CWI6"/>
<dbReference type="PANTHER" id="PTHR12694">
    <property type="entry name" value="TRANSCRIPTION INITIATION FACTOR IIA SUBUNIT 1"/>
    <property type="match status" value="1"/>
</dbReference>
<dbReference type="Gene3D" id="1.10.287.100">
    <property type="match status" value="1"/>
</dbReference>
<dbReference type="SUPFAM" id="SSF50784">
    <property type="entry name" value="Transcription factor IIA (TFIIA), beta-barrel domain"/>
    <property type="match status" value="1"/>
</dbReference>
<feature type="compositionally biased region" description="Polar residues" evidence="6">
    <location>
        <begin position="79"/>
        <end position="97"/>
    </location>
</feature>
<proteinExistence type="inferred from homology"/>
<feature type="compositionally biased region" description="Acidic residues" evidence="6">
    <location>
        <begin position="197"/>
        <end position="242"/>
    </location>
</feature>
<comment type="subcellular location">
    <subcellularLocation>
        <location evidence="1">Nucleus</location>
    </subcellularLocation>
</comment>
<dbReference type="Gene3D" id="2.30.18.10">
    <property type="entry name" value="Transcription factor IIA (TFIIA), beta-barrel domain"/>
    <property type="match status" value="1"/>
</dbReference>
<evidence type="ECO:0000256" key="3">
    <source>
        <dbReference type="ARBA" id="ARBA00023163"/>
    </source>
</evidence>
<feature type="region of interest" description="Disordered" evidence="6">
    <location>
        <begin position="172"/>
        <end position="243"/>
    </location>
</feature>
<name>A0A7D9CWI6_DEKBR</name>
<dbReference type="Proteomes" id="UP000478008">
    <property type="component" value="Unassembled WGS sequence"/>
</dbReference>
<keyword evidence="3" id="KW-0804">Transcription</keyword>
<comment type="similarity">
    <text evidence="2">Belongs to the TFIIA subunit 1 family.</text>
</comment>
<dbReference type="Pfam" id="PF03153">
    <property type="entry name" value="TFIIA"/>
    <property type="match status" value="2"/>
</dbReference>
<dbReference type="InterPro" id="IPR009088">
    <property type="entry name" value="TFIIA_b-brl"/>
</dbReference>
<evidence type="ECO:0000256" key="6">
    <source>
        <dbReference type="SAM" id="MobiDB-lite"/>
    </source>
</evidence>
<dbReference type="FunFam" id="1.10.287.100:FF:000001">
    <property type="entry name" value="Transcription initiation factor IIA subunit"/>
    <property type="match status" value="1"/>
</dbReference>
<evidence type="ECO:0000313" key="7">
    <source>
        <dbReference type="EMBL" id="VUG17315.1"/>
    </source>
</evidence>
<accession>A0A7D9CWI6</accession>
<evidence type="ECO:0000256" key="2">
    <source>
        <dbReference type="ARBA" id="ARBA00010059"/>
    </source>
</evidence>
<evidence type="ECO:0000256" key="5">
    <source>
        <dbReference type="ARBA" id="ARBA00074154"/>
    </source>
</evidence>
<feature type="region of interest" description="Disordered" evidence="6">
    <location>
        <begin position="57"/>
        <end position="151"/>
    </location>
</feature>
<feature type="compositionally biased region" description="Basic and acidic residues" evidence="6">
    <location>
        <begin position="57"/>
        <end position="71"/>
    </location>
</feature>
<sequence>MSNQECANLYERIIDDVIQESRQDFEDSGIDEQTLLDLRNIWKEKLSKTNVAKFSWDKKREEEEAKEKALEAQEQALETSTSIGAPSVGMNGTSDTNEYAIKAEEAKTSPQAQNIDGNTTSKPEGNGTANLETHNIILPGGGAAGLGQTDGSLPTEIEITIDDVPTNLRRKLAEQRRKSRKHKKRSLLRTASQADGANDEQSDDSADDSDLGSDLGIDSDEINSDLDDPESDDINSDEDNDNPEANIMLCLYDRVQRVRNRWKCSLKDGIANIDGQDYAFQKATGDSEW</sequence>
<dbReference type="InterPro" id="IPR004855">
    <property type="entry name" value="TFIIA_asu/bsu"/>
</dbReference>
<keyword evidence="4" id="KW-0539">Nucleus</keyword>
<reference evidence="7 8" key="1">
    <citation type="submission" date="2019-07" db="EMBL/GenBank/DDBJ databases">
        <authorList>
            <person name="Friedrich A."/>
            <person name="Schacherer J."/>
        </authorList>
    </citation>
    <scope>NUCLEOTIDE SEQUENCE [LARGE SCALE GENOMIC DNA]</scope>
</reference>
<evidence type="ECO:0000256" key="1">
    <source>
        <dbReference type="ARBA" id="ARBA00004123"/>
    </source>
</evidence>
<dbReference type="PANTHER" id="PTHR12694:SF8">
    <property type="entry name" value="TRANSCRIPTION INITIATION FACTOR IIA SUBUNIT 1"/>
    <property type="match status" value="1"/>
</dbReference>
<feature type="compositionally biased region" description="Polar residues" evidence="6">
    <location>
        <begin position="108"/>
        <end position="133"/>
    </location>
</feature>
<dbReference type="GO" id="GO:0005672">
    <property type="term" value="C:transcription factor TFIIA complex"/>
    <property type="evidence" value="ECO:0007669"/>
    <property type="project" value="InterPro"/>
</dbReference>
<protein>
    <recommendedName>
        <fullName evidence="5">Transcription initiation factor IIA large subunit</fullName>
    </recommendedName>
</protein>
<evidence type="ECO:0000313" key="8">
    <source>
        <dbReference type="Proteomes" id="UP000478008"/>
    </source>
</evidence>
<dbReference type="GO" id="GO:0006367">
    <property type="term" value="P:transcription initiation at RNA polymerase II promoter"/>
    <property type="evidence" value="ECO:0007669"/>
    <property type="project" value="InterPro"/>
</dbReference>
<dbReference type="CDD" id="cd07976">
    <property type="entry name" value="TFIIA_alpha_beta_like"/>
    <property type="match status" value="1"/>
</dbReference>
<gene>
    <name evidence="7" type="primary">TOA1</name>
    <name evidence="7" type="ORF">DEBR0S2_03950G</name>
</gene>
<dbReference type="SMART" id="SM01371">
    <property type="entry name" value="TFIIA"/>
    <property type="match status" value="1"/>
</dbReference>
<keyword evidence="8" id="KW-1185">Reference proteome</keyword>
<dbReference type="SUPFAM" id="SSF47396">
    <property type="entry name" value="Transcription factor IIA (TFIIA), alpha-helical domain"/>
    <property type="match status" value="1"/>
</dbReference>
<dbReference type="EMBL" id="CABFWN010000002">
    <property type="protein sequence ID" value="VUG17315.1"/>
    <property type="molecule type" value="Genomic_DNA"/>
</dbReference>